<proteinExistence type="predicted"/>
<dbReference type="InterPro" id="IPR002882">
    <property type="entry name" value="CofD"/>
</dbReference>
<evidence type="ECO:0000313" key="3">
    <source>
        <dbReference type="Proteomes" id="UP000253664"/>
    </source>
</evidence>
<accession>A0A367LLG4</accession>
<dbReference type="Proteomes" id="UP000253664">
    <property type="component" value="Unassembled WGS sequence"/>
</dbReference>
<evidence type="ECO:0000313" key="2">
    <source>
        <dbReference type="EMBL" id="RCI15251.1"/>
    </source>
</evidence>
<feature type="compositionally biased region" description="Acidic residues" evidence="1">
    <location>
        <begin position="223"/>
        <end position="232"/>
    </location>
</feature>
<dbReference type="OrthoDB" id="10267139at2759"/>
<dbReference type="EMBL" id="LKCN02000003">
    <property type="protein sequence ID" value="RCI15251.1"/>
    <property type="molecule type" value="Genomic_DNA"/>
</dbReference>
<keyword evidence="3" id="KW-1185">Reference proteome</keyword>
<dbReference type="InterPro" id="IPR038136">
    <property type="entry name" value="CofD-like_dom_sf"/>
</dbReference>
<gene>
    <name evidence="2" type="ORF">L249_6555</name>
</gene>
<dbReference type="STRING" id="1330021.A0A367LLG4"/>
<protein>
    <submittedName>
        <fullName evidence="2">Uncharacterized protein</fullName>
    </submittedName>
</protein>
<dbReference type="AlphaFoldDB" id="A0A367LLG4"/>
<organism evidence="2 3">
    <name type="scientific">Ophiocordyceps polyrhachis-furcata BCC 54312</name>
    <dbReference type="NCBI Taxonomy" id="1330021"/>
    <lineage>
        <taxon>Eukaryota</taxon>
        <taxon>Fungi</taxon>
        <taxon>Dikarya</taxon>
        <taxon>Ascomycota</taxon>
        <taxon>Pezizomycotina</taxon>
        <taxon>Sordariomycetes</taxon>
        <taxon>Hypocreomycetidae</taxon>
        <taxon>Hypocreales</taxon>
        <taxon>Ophiocordycipitaceae</taxon>
        <taxon>Ophiocordyceps</taxon>
    </lineage>
</organism>
<feature type="region of interest" description="Disordered" evidence="1">
    <location>
        <begin position="210"/>
        <end position="241"/>
    </location>
</feature>
<dbReference type="GO" id="GO:0043743">
    <property type="term" value="F:LPPG:FO 2-phospho-L-lactate transferase activity"/>
    <property type="evidence" value="ECO:0007669"/>
    <property type="project" value="InterPro"/>
</dbReference>
<dbReference type="PANTHER" id="PTHR31240">
    <property type="entry name" value="MATERNAL EFFECT EMBRYO ARREST 18"/>
    <property type="match status" value="1"/>
</dbReference>
<reference evidence="2 3" key="1">
    <citation type="journal article" date="2015" name="BMC Genomics">
        <title>Insights from the genome of Ophiocordyceps polyrhachis-furcata to pathogenicity and host specificity in insect fungi.</title>
        <authorList>
            <person name="Wichadakul D."/>
            <person name="Kobmoo N."/>
            <person name="Ingsriswang S."/>
            <person name="Tangphatsornruang S."/>
            <person name="Chantasingh D."/>
            <person name="Luangsa-ard J.J."/>
            <person name="Eurwilaichitr L."/>
        </authorList>
    </citation>
    <scope>NUCLEOTIDE SEQUENCE [LARGE SCALE GENOMIC DNA]</scope>
    <source>
        <strain evidence="2 3">BCC 54312</strain>
    </source>
</reference>
<sequence>MSSSAIVVFSGGSAANSLVDVFEHVREASGSSLSYVIPISDNGGSSSEIIRVFGGPGIGDVRSRLVRLIPDSGDAETLAIKHLFNHRLPAAADDARSEWFDVLEARHALWATISSPKRELIRSYLNNFHLEAVRRMRPGSRFNFSRASLGNLFLTGARLFTGSFEAAIYLFASICALPDRVAVLPALETNFAHHIAAGLRDGSVITGQNDISHPSSPLQMGHDDDDDDDQGVEDANLPGSLPALRRPAIDFCKDGEDDLPARIDRVWYINPYGHEIHIPANPRVLDVLSGAETVIYSIGSLFTSVIPSVVLRGVGDAIANPRVRNRVLILNGTNDRETGPSTDRLTAVGFVAAIAGACADSRGLPRPRECEFWHYVTHVLYMQCPGAPEVDRQRLAQLGIDSTRIYGTRDEQGRGGRYDGKALGQALETIVGRKKMNMDRSRRNTLVG</sequence>
<dbReference type="Pfam" id="PF01933">
    <property type="entry name" value="CofD"/>
    <property type="match status" value="1"/>
</dbReference>
<dbReference type="CDD" id="cd07187">
    <property type="entry name" value="YvcK_like"/>
    <property type="match status" value="1"/>
</dbReference>
<evidence type="ECO:0000256" key="1">
    <source>
        <dbReference type="SAM" id="MobiDB-lite"/>
    </source>
</evidence>
<dbReference type="Gene3D" id="3.40.50.10680">
    <property type="entry name" value="CofD-like domains"/>
    <property type="match status" value="1"/>
</dbReference>
<dbReference type="PANTHER" id="PTHR31240:SF0">
    <property type="entry name" value="MATERNAL EFFECT EMBRYO ARREST 18"/>
    <property type="match status" value="1"/>
</dbReference>
<name>A0A367LLG4_9HYPO</name>
<dbReference type="SUPFAM" id="SSF142338">
    <property type="entry name" value="CofD-like"/>
    <property type="match status" value="1"/>
</dbReference>
<comment type="caution">
    <text evidence="2">The sequence shown here is derived from an EMBL/GenBank/DDBJ whole genome shotgun (WGS) entry which is preliminary data.</text>
</comment>